<proteinExistence type="predicted"/>
<name>A0A4P9WKG7_9FUNG</name>
<dbReference type="Proteomes" id="UP000269721">
    <property type="component" value="Unassembled WGS sequence"/>
</dbReference>
<accession>A0A4P9WKG7</accession>
<gene>
    <name evidence="2" type="ORF">BDK51DRAFT_47949</name>
</gene>
<sequence length="415" mass="45609">MDLRWGPHRWAFGQMGDKCTADGVRQMGMGRAKSHEVQREGCAFSTHPPTVDPQKPMVDFNSDNIGVLSLARYDPRTTPLLSDLPSTRKIVTASPAPPCRISKRRLHLPYELLRQVFGDLPDSQINDSRCSDLRSASLVSLDWGPAASDRIWIHARRPHPADREPSWQEDLGRLARFVSHLRGVRAFIARDEKRGFGLVIPTVAAFLSSYPHLVVIDFFAPRLSEREATGDGDADSECDKTDEEKEATKGDADEDANLEDMVAAIASYYDFDLAAVAHGIGRLGCLRFVGVHSSSPPYTLSPPELSFCHLPFESVGAPLVEFHLDNFSWGRQDHESFVGLPYRLADEDPPSAALLGPQQSMAVPMARGSALLPPCTSLHLDISCMGILSAAIAPLGHLPHLTSLRLSTLLSYNAR</sequence>
<evidence type="ECO:0000313" key="3">
    <source>
        <dbReference type="Proteomes" id="UP000269721"/>
    </source>
</evidence>
<dbReference type="EMBL" id="KZ994222">
    <property type="protein sequence ID" value="RKO93489.1"/>
    <property type="molecule type" value="Genomic_DNA"/>
</dbReference>
<evidence type="ECO:0000313" key="2">
    <source>
        <dbReference type="EMBL" id="RKO93489.1"/>
    </source>
</evidence>
<evidence type="ECO:0008006" key="4">
    <source>
        <dbReference type="Google" id="ProtNLM"/>
    </source>
</evidence>
<feature type="region of interest" description="Disordered" evidence="1">
    <location>
        <begin position="227"/>
        <end position="254"/>
    </location>
</feature>
<evidence type="ECO:0000256" key="1">
    <source>
        <dbReference type="SAM" id="MobiDB-lite"/>
    </source>
</evidence>
<reference evidence="3" key="1">
    <citation type="journal article" date="2018" name="Nat. Microbiol.">
        <title>Leveraging single-cell genomics to expand the fungal tree of life.</title>
        <authorList>
            <person name="Ahrendt S.R."/>
            <person name="Quandt C.A."/>
            <person name="Ciobanu D."/>
            <person name="Clum A."/>
            <person name="Salamov A."/>
            <person name="Andreopoulos B."/>
            <person name="Cheng J.F."/>
            <person name="Woyke T."/>
            <person name="Pelin A."/>
            <person name="Henrissat B."/>
            <person name="Reynolds N.K."/>
            <person name="Benny G.L."/>
            <person name="Smith M.E."/>
            <person name="James T.Y."/>
            <person name="Grigoriev I.V."/>
        </authorList>
    </citation>
    <scope>NUCLEOTIDE SEQUENCE [LARGE SCALE GENOMIC DNA]</scope>
</reference>
<dbReference type="AlphaFoldDB" id="A0A4P9WKG7"/>
<feature type="compositionally biased region" description="Basic and acidic residues" evidence="1">
    <location>
        <begin position="237"/>
        <end position="251"/>
    </location>
</feature>
<organism evidence="2 3">
    <name type="scientific">Blyttiomyces helicus</name>
    <dbReference type="NCBI Taxonomy" id="388810"/>
    <lineage>
        <taxon>Eukaryota</taxon>
        <taxon>Fungi</taxon>
        <taxon>Fungi incertae sedis</taxon>
        <taxon>Chytridiomycota</taxon>
        <taxon>Chytridiomycota incertae sedis</taxon>
        <taxon>Chytridiomycetes</taxon>
        <taxon>Chytridiomycetes incertae sedis</taxon>
        <taxon>Blyttiomyces</taxon>
    </lineage>
</organism>
<protein>
    <recommendedName>
        <fullName evidence="4">F-box domain-containing protein</fullName>
    </recommendedName>
</protein>
<keyword evidence="3" id="KW-1185">Reference proteome</keyword>